<dbReference type="GO" id="GO:0005737">
    <property type="term" value="C:cytoplasm"/>
    <property type="evidence" value="ECO:0007669"/>
    <property type="project" value="TreeGrafter"/>
</dbReference>
<dbReference type="InterPro" id="IPR006674">
    <property type="entry name" value="HD_domain"/>
</dbReference>
<proteinExistence type="predicted"/>
<accession>A0A8C4QVJ6</accession>
<evidence type="ECO:0000256" key="1">
    <source>
        <dbReference type="ARBA" id="ARBA00022723"/>
    </source>
</evidence>
<evidence type="ECO:0000313" key="4">
    <source>
        <dbReference type="Ensembl" id="ENSEBUP00000021133.1"/>
    </source>
</evidence>
<dbReference type="Ensembl" id="ENSEBUT00000021709.1">
    <property type="protein sequence ID" value="ENSEBUP00000021133.1"/>
    <property type="gene ID" value="ENSEBUG00000013062.1"/>
</dbReference>
<name>A0A8C4QVJ6_EPTBU</name>
<dbReference type="Proteomes" id="UP000694388">
    <property type="component" value="Unplaced"/>
</dbReference>
<reference evidence="4" key="2">
    <citation type="submission" date="2025-09" db="UniProtKB">
        <authorList>
            <consortium name="Ensembl"/>
        </authorList>
    </citation>
    <scope>IDENTIFICATION</scope>
</reference>
<keyword evidence="5" id="KW-1185">Reference proteome</keyword>
<dbReference type="GeneTree" id="ENSGT00390000009937"/>
<protein>
    <submittedName>
        <fullName evidence="4">HD domain containing 2</fullName>
    </submittedName>
</protein>
<reference evidence="4" key="1">
    <citation type="submission" date="2025-08" db="UniProtKB">
        <authorList>
            <consortium name="Ensembl"/>
        </authorList>
    </citation>
    <scope>IDENTIFICATION</scope>
</reference>
<keyword evidence="2" id="KW-0378">Hydrolase</keyword>
<dbReference type="AlphaFoldDB" id="A0A8C4QVJ6"/>
<keyword evidence="1" id="KW-0479">Metal-binding</keyword>
<evidence type="ECO:0000313" key="5">
    <source>
        <dbReference type="Proteomes" id="UP000694388"/>
    </source>
</evidence>
<dbReference type="PANTHER" id="PTHR11845">
    <property type="entry name" value="5'-DEOXYNUCLEOTIDASE HDDC2"/>
    <property type="match status" value="1"/>
</dbReference>
<sequence>MFPVLLKPSDHFPSAPIAQSSSFLFSPGNTSSLEGGQSSTLFACKRTERAGWVHRGIRSPESVSDHMYRMAIMAFLPQDPVLCKERCMKMALVHDMAEALVGDITPADNIPAHEKHRREEPDLAPPLTIKVMGWCVVLKPRTPPSQPRVPVSAV</sequence>
<feature type="domain" description="HD" evidence="3">
    <location>
        <begin position="45"/>
        <end position="120"/>
    </location>
</feature>
<evidence type="ECO:0000259" key="3">
    <source>
        <dbReference type="Pfam" id="PF13023"/>
    </source>
</evidence>
<evidence type="ECO:0000256" key="2">
    <source>
        <dbReference type="ARBA" id="ARBA00022801"/>
    </source>
</evidence>
<dbReference type="GO" id="GO:0002953">
    <property type="term" value="F:5'-deoxynucleotidase activity"/>
    <property type="evidence" value="ECO:0007669"/>
    <property type="project" value="InterPro"/>
</dbReference>
<dbReference type="SUPFAM" id="SSF109604">
    <property type="entry name" value="HD-domain/PDEase-like"/>
    <property type="match status" value="1"/>
</dbReference>
<dbReference type="InterPro" id="IPR039356">
    <property type="entry name" value="YfbR/HDDC2"/>
</dbReference>
<dbReference type="GO" id="GO:0046872">
    <property type="term" value="F:metal ion binding"/>
    <property type="evidence" value="ECO:0007669"/>
    <property type="project" value="UniProtKB-KW"/>
</dbReference>
<organism evidence="4 5">
    <name type="scientific">Eptatretus burgeri</name>
    <name type="common">Inshore hagfish</name>
    <dbReference type="NCBI Taxonomy" id="7764"/>
    <lineage>
        <taxon>Eukaryota</taxon>
        <taxon>Metazoa</taxon>
        <taxon>Chordata</taxon>
        <taxon>Craniata</taxon>
        <taxon>Vertebrata</taxon>
        <taxon>Cyclostomata</taxon>
        <taxon>Myxini</taxon>
        <taxon>Myxiniformes</taxon>
        <taxon>Myxinidae</taxon>
        <taxon>Eptatretinae</taxon>
        <taxon>Eptatretus</taxon>
    </lineage>
</organism>
<dbReference type="PANTHER" id="PTHR11845:SF13">
    <property type="entry name" value="5'-DEOXYNUCLEOTIDASE HDDC2"/>
    <property type="match status" value="1"/>
</dbReference>
<dbReference type="Pfam" id="PF13023">
    <property type="entry name" value="HD_3"/>
    <property type="match status" value="1"/>
</dbReference>
<dbReference type="Gene3D" id="1.10.3210.10">
    <property type="entry name" value="Hypothetical protein af1432"/>
    <property type="match status" value="1"/>
</dbReference>